<dbReference type="InterPro" id="IPR011050">
    <property type="entry name" value="Pectin_lyase_fold/virulence"/>
</dbReference>
<name>A0AAN8ZH76_9MAGN</name>
<evidence type="ECO:0000313" key="8">
    <source>
        <dbReference type="EMBL" id="KAK6941024.1"/>
    </source>
</evidence>
<gene>
    <name evidence="8" type="ORF">RJ641_030555</name>
</gene>
<comment type="caution">
    <text evidence="8">The sequence shown here is derived from an EMBL/GenBank/DDBJ whole genome shotgun (WGS) entry which is preliminary data.</text>
</comment>
<dbReference type="Proteomes" id="UP001370490">
    <property type="component" value="Unassembled WGS sequence"/>
</dbReference>
<dbReference type="InterPro" id="IPR012334">
    <property type="entry name" value="Pectin_lyas_fold"/>
</dbReference>
<dbReference type="InterPro" id="IPR006501">
    <property type="entry name" value="Pectinesterase_inhib_dom"/>
</dbReference>
<keyword evidence="5" id="KW-0063">Aspartyl esterase</keyword>
<dbReference type="Gene3D" id="2.160.20.10">
    <property type="entry name" value="Single-stranded right-handed beta-helix, Pectin lyase-like"/>
    <property type="match status" value="1"/>
</dbReference>
<keyword evidence="4" id="KW-0378">Hydrolase</keyword>
<accession>A0AAN8ZH76</accession>
<keyword evidence="6" id="KW-0732">Signal</keyword>
<evidence type="ECO:0000256" key="6">
    <source>
        <dbReference type="SAM" id="SignalP"/>
    </source>
</evidence>
<dbReference type="InterPro" id="IPR035513">
    <property type="entry name" value="Invertase/methylesterase_inhib"/>
</dbReference>
<feature type="chain" id="PRO_5042979482" evidence="6">
    <location>
        <begin position="25"/>
        <end position="447"/>
    </location>
</feature>
<evidence type="ECO:0000256" key="3">
    <source>
        <dbReference type="ARBA" id="ARBA00007786"/>
    </source>
</evidence>
<dbReference type="CDD" id="cd15798">
    <property type="entry name" value="PMEI-like_3"/>
    <property type="match status" value="1"/>
</dbReference>
<proteinExistence type="inferred from homology"/>
<dbReference type="Gene3D" id="1.20.140.40">
    <property type="entry name" value="Invertase/pectin methylesterase inhibitor family protein"/>
    <property type="match status" value="1"/>
</dbReference>
<evidence type="ECO:0000256" key="4">
    <source>
        <dbReference type="ARBA" id="ARBA00022801"/>
    </source>
</evidence>
<dbReference type="InterPro" id="IPR000070">
    <property type="entry name" value="Pectinesterase_cat"/>
</dbReference>
<evidence type="ECO:0000313" key="9">
    <source>
        <dbReference type="Proteomes" id="UP001370490"/>
    </source>
</evidence>
<dbReference type="Pfam" id="PF04043">
    <property type="entry name" value="PMEI"/>
    <property type="match status" value="1"/>
</dbReference>
<dbReference type="GO" id="GO:0030599">
    <property type="term" value="F:pectinesterase activity"/>
    <property type="evidence" value="ECO:0007669"/>
    <property type="project" value="InterPro"/>
</dbReference>
<feature type="signal peptide" evidence="6">
    <location>
        <begin position="1"/>
        <end position="24"/>
    </location>
</feature>
<reference evidence="8 9" key="1">
    <citation type="submission" date="2023-12" db="EMBL/GenBank/DDBJ databases">
        <title>A high-quality genome assembly for Dillenia turbinata (Dilleniales).</title>
        <authorList>
            <person name="Chanderbali A."/>
        </authorList>
    </citation>
    <scope>NUCLEOTIDE SEQUENCE [LARGE SCALE GENOMIC DNA]</scope>
    <source>
        <strain evidence="8">LSX21</strain>
        <tissue evidence="8">Leaf</tissue>
    </source>
</reference>
<evidence type="ECO:0000256" key="1">
    <source>
        <dbReference type="ARBA" id="ARBA00005184"/>
    </source>
</evidence>
<dbReference type="SMART" id="SM00856">
    <property type="entry name" value="PMEI"/>
    <property type="match status" value="1"/>
</dbReference>
<keyword evidence="9" id="KW-1185">Reference proteome</keyword>
<dbReference type="EMBL" id="JBAMMX010000005">
    <property type="protein sequence ID" value="KAK6941024.1"/>
    <property type="molecule type" value="Genomic_DNA"/>
</dbReference>
<dbReference type="Pfam" id="PF01095">
    <property type="entry name" value="Pectinesterase"/>
    <property type="match status" value="1"/>
</dbReference>
<evidence type="ECO:0000256" key="5">
    <source>
        <dbReference type="ARBA" id="ARBA00023085"/>
    </source>
</evidence>
<dbReference type="SUPFAM" id="SSF51126">
    <property type="entry name" value="Pectin lyase-like"/>
    <property type="match status" value="1"/>
</dbReference>
<feature type="domain" description="Pectinesterase inhibitor" evidence="7">
    <location>
        <begin position="30"/>
        <end position="184"/>
    </location>
</feature>
<dbReference type="SUPFAM" id="SSF101148">
    <property type="entry name" value="Plant invertase/pectin methylesterase inhibitor"/>
    <property type="match status" value="1"/>
</dbReference>
<dbReference type="GO" id="GO:0004857">
    <property type="term" value="F:enzyme inhibitor activity"/>
    <property type="evidence" value="ECO:0007669"/>
    <property type="project" value="InterPro"/>
</dbReference>
<evidence type="ECO:0000256" key="2">
    <source>
        <dbReference type="ARBA" id="ARBA00006027"/>
    </source>
</evidence>
<dbReference type="GO" id="GO:0042545">
    <property type="term" value="P:cell wall modification"/>
    <property type="evidence" value="ECO:0007669"/>
    <property type="project" value="InterPro"/>
</dbReference>
<evidence type="ECO:0000259" key="7">
    <source>
        <dbReference type="SMART" id="SM00856"/>
    </source>
</evidence>
<dbReference type="PANTHER" id="PTHR31707">
    <property type="entry name" value="PECTINESTERASE"/>
    <property type="match status" value="1"/>
</dbReference>
<protein>
    <submittedName>
        <fullName evidence="8">Pectinesterase, catalytic</fullName>
    </submittedName>
</protein>
<sequence length="447" mass="49894">MATSSNISFSILVLLIFLQFYASPADISPHTPISPDTPCDLTLYPDYCKSILFVHGHGTMYDYGRFSIHRSISSSQKFLSSINTHLQKSSNLSVSVIRALMDCQFLAELNIDFLLTTSNVTNDVGETLPTLQADDIHTLLSAILTNLQTCLDGLEPISSAKTIRDDLHKPISDCSKLYSICLALYANSWVPKIKSSPQTHPKRKQIPFRHGHEVLNMSRQRRKLLQTSGEEVKLSKIVTVGPDGYADYATIKDAVTAAPNNTNNSVYQEYVTIPANKKYIMMIGDGINQTVITGNQTVSDGWTTFRSATFGNKMIIFNGGLDPSHHIIISIGCEGSKRIIKLSSSIRVKIGAIPESILNRRVFLPLAHWIRFEGCNAERLVLTLLTQTDNFRVNGCGYAEERQDEEEGCQRLHFFGSFASGFLCFNTKKKPYVSCNLKLEYPNTRFD</sequence>
<comment type="similarity">
    <text evidence="3">In the C-terminal section; belongs to the pectinesterase family.</text>
</comment>
<comment type="pathway">
    <text evidence="1">Glycan metabolism; pectin degradation; 2-dehydro-3-deoxy-D-gluconate from pectin: step 1/5.</text>
</comment>
<organism evidence="8 9">
    <name type="scientific">Dillenia turbinata</name>
    <dbReference type="NCBI Taxonomy" id="194707"/>
    <lineage>
        <taxon>Eukaryota</taxon>
        <taxon>Viridiplantae</taxon>
        <taxon>Streptophyta</taxon>
        <taxon>Embryophyta</taxon>
        <taxon>Tracheophyta</taxon>
        <taxon>Spermatophyta</taxon>
        <taxon>Magnoliopsida</taxon>
        <taxon>eudicotyledons</taxon>
        <taxon>Gunneridae</taxon>
        <taxon>Pentapetalae</taxon>
        <taxon>Dilleniales</taxon>
        <taxon>Dilleniaceae</taxon>
        <taxon>Dillenia</taxon>
    </lineage>
</organism>
<comment type="similarity">
    <text evidence="2">In the N-terminal section; belongs to the PMEI family.</text>
</comment>
<dbReference type="AlphaFoldDB" id="A0AAN8ZH76"/>